<comment type="caution">
    <text evidence="1">The sequence shown here is derived from an EMBL/GenBank/DDBJ whole genome shotgun (WGS) entry which is preliminary data.</text>
</comment>
<gene>
    <name evidence="1" type="ORF">BDN71DRAFT_1376103</name>
</gene>
<protein>
    <submittedName>
        <fullName evidence="1">Uncharacterized protein</fullName>
    </submittedName>
</protein>
<name>A0A9P5ZZ92_PLEER</name>
<dbReference type="Proteomes" id="UP000807025">
    <property type="component" value="Unassembled WGS sequence"/>
</dbReference>
<dbReference type="EMBL" id="MU154545">
    <property type="protein sequence ID" value="KAF9497277.1"/>
    <property type="molecule type" value="Genomic_DNA"/>
</dbReference>
<evidence type="ECO:0000313" key="1">
    <source>
        <dbReference type="EMBL" id="KAF9497277.1"/>
    </source>
</evidence>
<proteinExistence type="predicted"/>
<evidence type="ECO:0000313" key="2">
    <source>
        <dbReference type="Proteomes" id="UP000807025"/>
    </source>
</evidence>
<reference evidence="1" key="1">
    <citation type="submission" date="2020-11" db="EMBL/GenBank/DDBJ databases">
        <authorList>
            <consortium name="DOE Joint Genome Institute"/>
            <person name="Ahrendt S."/>
            <person name="Riley R."/>
            <person name="Andreopoulos W."/>
            <person name="Labutti K."/>
            <person name="Pangilinan J."/>
            <person name="Ruiz-Duenas F.J."/>
            <person name="Barrasa J.M."/>
            <person name="Sanchez-Garcia M."/>
            <person name="Camarero S."/>
            <person name="Miyauchi S."/>
            <person name="Serrano A."/>
            <person name="Linde D."/>
            <person name="Babiker R."/>
            <person name="Drula E."/>
            <person name="Ayuso-Fernandez I."/>
            <person name="Pacheco R."/>
            <person name="Padilla G."/>
            <person name="Ferreira P."/>
            <person name="Barriuso J."/>
            <person name="Kellner H."/>
            <person name="Castanera R."/>
            <person name="Alfaro M."/>
            <person name="Ramirez L."/>
            <person name="Pisabarro A.G."/>
            <person name="Kuo A."/>
            <person name="Tritt A."/>
            <person name="Lipzen A."/>
            <person name="He G."/>
            <person name="Yan M."/>
            <person name="Ng V."/>
            <person name="Cullen D."/>
            <person name="Martin F."/>
            <person name="Rosso M.-N."/>
            <person name="Henrissat B."/>
            <person name="Hibbett D."/>
            <person name="Martinez A.T."/>
            <person name="Grigoriev I.V."/>
        </authorList>
    </citation>
    <scope>NUCLEOTIDE SEQUENCE</scope>
    <source>
        <strain evidence="1">ATCC 90797</strain>
    </source>
</reference>
<feature type="non-terminal residue" evidence="1">
    <location>
        <position position="83"/>
    </location>
</feature>
<keyword evidence="2" id="KW-1185">Reference proteome</keyword>
<sequence>LVEGLADANIHQVRHLIAHLLKWHNSIKMIMAQLEHAITEVLHGNGYNKEEPNLGHLTLLLRGCKCLFAVSKALGLLSVNTVQ</sequence>
<organism evidence="1 2">
    <name type="scientific">Pleurotus eryngii</name>
    <name type="common">Boletus of the steppes</name>
    <dbReference type="NCBI Taxonomy" id="5323"/>
    <lineage>
        <taxon>Eukaryota</taxon>
        <taxon>Fungi</taxon>
        <taxon>Dikarya</taxon>
        <taxon>Basidiomycota</taxon>
        <taxon>Agaricomycotina</taxon>
        <taxon>Agaricomycetes</taxon>
        <taxon>Agaricomycetidae</taxon>
        <taxon>Agaricales</taxon>
        <taxon>Pleurotineae</taxon>
        <taxon>Pleurotaceae</taxon>
        <taxon>Pleurotus</taxon>
    </lineage>
</organism>
<dbReference type="AlphaFoldDB" id="A0A9P5ZZ92"/>
<accession>A0A9P5ZZ92</accession>
<feature type="non-terminal residue" evidence="1">
    <location>
        <position position="1"/>
    </location>
</feature>